<accession>A0AAD4P2J1</accession>
<dbReference type="PANTHER" id="PTHR34418:SF3">
    <property type="entry name" value="NUCLEAR PORE COMPLEX PROTEIN NUP214"/>
    <property type="match status" value="1"/>
</dbReference>
<sequence length="1679" mass="179175">MPLQPQTDVGGAPIQLDKEVDGEELATKNYRFSKLGEPVPIINSDDATTSKFDPQSLPSQPLAVSERFGLLFLAHPQGQGFYVVRTKDVMASAEAIKDKKTAPSVEELSLVDVPIGKVSILALSADHSLLAATVSTHLHFFAVSALLHKDQKPSYSVSLDNSICIKDLRWAKKDAKAYIILSSDGKLYHGSGQGPLNCVMEGVDSVDWSIKGNYIAVAKNNVVSILSSRFKEKLSFLLSFQSVIGDSEVNQVIKVDSIRWIRPDSLAVGCFQLNDDGEEENYMVQVITSRGRRITDASSKPIVLSFNNIFIDFCSDAVPTPTGPHLFLSYLDLYGLAFVANRNLSLQVQLFCWPQDSGKNEAARVEILDDSWTLYIDSQGDDEENVILGLSVDKTSQNENLRFTLGDEEKEVAPCCVIICLTIDGKISVYHFASAAGALTSAERCASSEEDDASEEPIKHELPLISSAGGEESRKLTTSLTPQSCELSGIEVEKTSAKVTTANNLSPSTNLVIRPKEQTTVEKMGSQTVKVDDPKKSLTAVLNAHSNAEHPSMSELVTSKAFFSGKVVGDVSCQSVSNYPPLGSNVEPLHKVLPSTTTPSESIARVDASKIPDKVDNSDKNTLRSAGSILKPSTDLKEKSSVSFTSFGQTALSAQGNRNSLLEYPNSQMPSGSSFASGKAFQSESKKELNAPPSPPLLTHFMQNVSKQFGNVEEMAKKLDNLLEGIEGKGGFRDASITSHTKYVSELEEGIWALSDKCRMWKGLLNDKLGEIQVLLEKTVEVLARKIYMEGLFKQTTDRKYWEFWNRKKLSSELELKQRRILDLNQELTNKLIELERHFNALEFNKFRENEGAQRDRRALQNRQGRSRQIQSLHSVHNTITAQLSAAEQLSGCLSKQMAALCIESSGKHDVKKQLFESIGLAYVGDSERSPARDRTSIILANKEYSIASGSIGAKDQSRRNQSGHAKGSEPQTARRRRDSLDRSWVNFDPPKSTVKRVLKEDYEKGSPNRSLLNINKQFLSPKKSEVAHSELSITTGASMNHHKNKACPGLGTSAQQFTENPSSLFHTTAGFQERGIQVSLTKNSSTWLPPSISQTRLSQNSELGAFRLGEEKTESSLPSTGTKYSFAGNESKFVQQSDMSFRPLASMSEQLPEHSRISPFGSTGSLDHLEETTKDQKNTNLMSETLLDYKFPVTMPTAFSSAPNVVDKGLFSKISETPSRPNDSQSASSPLQSALGSQSPSSLVSKSVSSTLFLAPPFRSEASMVAKEEVSQWQTSVASSVTLPSALPSSTNGSSFASVSSLAMYGSKSEVQTKVDNIPSKTETGAKVQTSVSQPAVVISTSDLKLRTSASSALTELTNSRCGSEDDIGGSSNNYFVASDIKAEIPSATEAISTVASEGINGSMKSAISNSSHEEEMEEEAPETDQPTEFTFTNLDGFGIGSTQNSTTAKANPFGVAVLNKDSTFATSQFIMPTSSGELFRPASFNFQPPQPSQPLQPPTVNFSGGFGSGVPGQVSGAAGFGQPAHIGAGQQALGSVLGSFGQSRQLGAGLPASNAGFGNAGFTSAPSSGGFGNLAAGGGGFAAAATGGGGFAAAAAATGGGGFAAATGGGGFAAAPVSSNAGGGFMSSATGAAMSGGGGFGGFSNHQPSGGGFSAFSSSSGSGAGRPPSQFFTQMRK</sequence>
<feature type="region of interest" description="Disordered" evidence="2">
    <location>
        <begin position="1410"/>
        <end position="1429"/>
    </location>
</feature>
<feature type="region of interest" description="Disordered" evidence="2">
    <location>
        <begin position="1214"/>
        <end position="1242"/>
    </location>
</feature>
<feature type="coiled-coil region" evidence="1">
    <location>
        <begin position="807"/>
        <end position="845"/>
    </location>
</feature>
<feature type="compositionally biased region" description="Polar residues" evidence="2">
    <location>
        <begin position="661"/>
        <end position="683"/>
    </location>
</feature>
<keyword evidence="4" id="KW-1185">Reference proteome</keyword>
<feature type="region of interest" description="Disordered" evidence="2">
    <location>
        <begin position="951"/>
        <end position="988"/>
    </location>
</feature>
<dbReference type="GO" id="GO:0005634">
    <property type="term" value="C:nucleus"/>
    <property type="evidence" value="ECO:0007669"/>
    <property type="project" value="UniProtKB-SubCell"/>
</dbReference>
<feature type="region of interest" description="Disordered" evidence="2">
    <location>
        <begin position="1653"/>
        <end position="1679"/>
    </location>
</feature>
<feature type="compositionally biased region" description="Low complexity" evidence="2">
    <location>
        <begin position="1225"/>
        <end position="1242"/>
    </location>
</feature>
<dbReference type="PANTHER" id="PTHR34418">
    <property type="entry name" value="NUCLEAR PORE COMPLEX PROTEIN NUP214 ISOFORM X1"/>
    <property type="match status" value="1"/>
</dbReference>
<name>A0AAD4P2J1_PERFH</name>
<dbReference type="EMBL" id="SDAM02000556">
    <property type="protein sequence ID" value="KAH6823720.1"/>
    <property type="molecule type" value="Genomic_DNA"/>
</dbReference>
<dbReference type="Proteomes" id="UP001190926">
    <property type="component" value="Unassembled WGS sequence"/>
</dbReference>
<dbReference type="GO" id="GO:0006405">
    <property type="term" value="P:RNA export from nucleus"/>
    <property type="evidence" value="ECO:0007669"/>
    <property type="project" value="InterPro"/>
</dbReference>
<protein>
    <recommendedName>
        <fullName evidence="5">Nuclear pore complex protein NUP214</fullName>
    </recommendedName>
</protein>
<dbReference type="InterPro" id="IPR044694">
    <property type="entry name" value="NUP214"/>
</dbReference>
<feature type="region of interest" description="Disordered" evidence="2">
    <location>
        <begin position="1147"/>
        <end position="1168"/>
    </location>
</feature>
<organism evidence="3 4">
    <name type="scientific">Perilla frutescens var. hirtella</name>
    <name type="common">Perilla citriodora</name>
    <name type="synonym">Perilla setoyensis</name>
    <dbReference type="NCBI Taxonomy" id="608512"/>
    <lineage>
        <taxon>Eukaryota</taxon>
        <taxon>Viridiplantae</taxon>
        <taxon>Streptophyta</taxon>
        <taxon>Embryophyta</taxon>
        <taxon>Tracheophyta</taxon>
        <taxon>Spermatophyta</taxon>
        <taxon>Magnoliopsida</taxon>
        <taxon>eudicotyledons</taxon>
        <taxon>Gunneridae</taxon>
        <taxon>Pentapetalae</taxon>
        <taxon>asterids</taxon>
        <taxon>lamiids</taxon>
        <taxon>Lamiales</taxon>
        <taxon>Lamiaceae</taxon>
        <taxon>Nepetoideae</taxon>
        <taxon>Elsholtzieae</taxon>
        <taxon>Perilla</taxon>
    </lineage>
</organism>
<proteinExistence type="predicted"/>
<dbReference type="GO" id="GO:0017056">
    <property type="term" value="F:structural constituent of nuclear pore"/>
    <property type="evidence" value="ECO:0007669"/>
    <property type="project" value="InterPro"/>
</dbReference>
<evidence type="ECO:0000313" key="3">
    <source>
        <dbReference type="EMBL" id="KAH6823720.1"/>
    </source>
</evidence>
<reference evidence="3 4" key="1">
    <citation type="journal article" date="2021" name="Nat. Commun.">
        <title>Incipient diploidization of the medicinal plant Perilla within 10,000 years.</title>
        <authorList>
            <person name="Zhang Y."/>
            <person name="Shen Q."/>
            <person name="Leng L."/>
            <person name="Zhang D."/>
            <person name="Chen S."/>
            <person name="Shi Y."/>
            <person name="Ning Z."/>
            <person name="Chen S."/>
        </authorList>
    </citation>
    <scope>NUCLEOTIDE SEQUENCE [LARGE SCALE GENOMIC DNA]</scope>
    <source>
        <strain evidence="4">cv. PC099</strain>
    </source>
</reference>
<evidence type="ECO:0000313" key="4">
    <source>
        <dbReference type="Proteomes" id="UP001190926"/>
    </source>
</evidence>
<evidence type="ECO:0000256" key="2">
    <source>
        <dbReference type="SAM" id="MobiDB-lite"/>
    </source>
</evidence>
<feature type="region of interest" description="Disordered" evidence="2">
    <location>
        <begin position="447"/>
        <end position="480"/>
    </location>
</feature>
<feature type="compositionally biased region" description="Polar residues" evidence="2">
    <location>
        <begin position="1215"/>
        <end position="1224"/>
    </location>
</feature>
<evidence type="ECO:0000256" key="1">
    <source>
        <dbReference type="SAM" id="Coils"/>
    </source>
</evidence>
<comment type="caution">
    <text evidence="3">The sequence shown here is derived from an EMBL/GenBank/DDBJ whole genome shotgun (WGS) entry which is preliminary data.</text>
</comment>
<evidence type="ECO:0008006" key="5">
    <source>
        <dbReference type="Google" id="ProtNLM"/>
    </source>
</evidence>
<dbReference type="SUPFAM" id="SSF117289">
    <property type="entry name" value="Nucleoporin domain"/>
    <property type="match status" value="1"/>
</dbReference>
<gene>
    <name evidence="3" type="ORF">C2S53_004456</name>
</gene>
<keyword evidence="1" id="KW-0175">Coiled coil</keyword>
<feature type="region of interest" description="Disordered" evidence="2">
    <location>
        <begin position="661"/>
        <end position="690"/>
    </location>
</feature>